<feature type="chain" id="PRO_5045624581" evidence="2">
    <location>
        <begin position="32"/>
        <end position="329"/>
    </location>
</feature>
<dbReference type="InterPro" id="IPR005064">
    <property type="entry name" value="BUG"/>
</dbReference>
<keyword evidence="2" id="KW-0732">Signal</keyword>
<dbReference type="Proteomes" id="UP001456224">
    <property type="component" value="Chromosome"/>
</dbReference>
<dbReference type="PIRSF" id="PIRSF017082">
    <property type="entry name" value="YflP"/>
    <property type="match status" value="1"/>
</dbReference>
<dbReference type="RefSeq" id="WP_338879352.1">
    <property type="nucleotide sequence ID" value="NZ_CP148753.1"/>
</dbReference>
<protein>
    <submittedName>
        <fullName evidence="3">Tripartite tricarboxylate transporter substrate binding protein</fullName>
    </submittedName>
</protein>
<evidence type="ECO:0000313" key="3">
    <source>
        <dbReference type="EMBL" id="WXR72996.1"/>
    </source>
</evidence>
<sequence>MTTGQKPGLRRFAATLLATAASAFAMGSAHAAYPDKPVRIVVGFSAGGTTDVIARIMAKELTESLGQSFVVENKPGAGSNIATDQVKRADPDGYTLLFVAVTSAINQTLYKNVNFDLTKDFTPVALGAKVPNILVVNPEVPVKSVQELVDYAKKNPGKLAFASSGSGTSIHMAGELFKMQAGIDVLHVPYKGSAPAVTDLIGGQVQFMFDNMPSSWPHVQSGKLRALAVTTTERSKSAPDVPTMKEAGFANFDVSSWFGLIAPAGTPPEIVNTLNAAMVKALDKPDVQLSFEKLGAVGVKTTPAEFGQFIKSEVEGWAPVVKASGAKVD</sequence>
<reference evidence="3 4" key="1">
    <citation type="submission" date="2024-03" db="EMBL/GenBank/DDBJ databases">
        <title>Reference genomes for the five species model microbial community.</title>
        <authorList>
            <person name="Padfield D."/>
        </authorList>
    </citation>
    <scope>NUCLEOTIDE SEQUENCE [LARGE SCALE GENOMIC DNA]</scope>
    <source>
        <strain evidence="3 4">AB1</strain>
    </source>
</reference>
<dbReference type="InterPro" id="IPR042100">
    <property type="entry name" value="Bug_dom1"/>
</dbReference>
<feature type="signal peptide" evidence="2">
    <location>
        <begin position="1"/>
        <end position="31"/>
    </location>
</feature>
<dbReference type="EMBL" id="CP148753">
    <property type="protein sequence ID" value="WXR72996.1"/>
    <property type="molecule type" value="Genomic_DNA"/>
</dbReference>
<evidence type="ECO:0000313" key="4">
    <source>
        <dbReference type="Proteomes" id="UP001456224"/>
    </source>
</evidence>
<comment type="similarity">
    <text evidence="1">Belongs to the UPF0065 (bug) family.</text>
</comment>
<dbReference type="PANTHER" id="PTHR42928">
    <property type="entry name" value="TRICARBOXYLATE-BINDING PROTEIN"/>
    <property type="match status" value="1"/>
</dbReference>
<organism evidence="3 4">
    <name type="scientific">Achromobacter veterisilvae</name>
    <dbReference type="NCBI Taxonomy" id="2069367"/>
    <lineage>
        <taxon>Bacteria</taxon>
        <taxon>Pseudomonadati</taxon>
        <taxon>Pseudomonadota</taxon>
        <taxon>Betaproteobacteria</taxon>
        <taxon>Burkholderiales</taxon>
        <taxon>Alcaligenaceae</taxon>
        <taxon>Achromobacter</taxon>
    </lineage>
</organism>
<dbReference type="CDD" id="cd13578">
    <property type="entry name" value="PBP2_Bug27"/>
    <property type="match status" value="1"/>
</dbReference>
<dbReference type="Gene3D" id="3.40.190.10">
    <property type="entry name" value="Periplasmic binding protein-like II"/>
    <property type="match status" value="1"/>
</dbReference>
<evidence type="ECO:0000256" key="2">
    <source>
        <dbReference type="SAM" id="SignalP"/>
    </source>
</evidence>
<keyword evidence="4" id="KW-1185">Reference proteome</keyword>
<dbReference type="Pfam" id="PF03401">
    <property type="entry name" value="TctC"/>
    <property type="match status" value="1"/>
</dbReference>
<dbReference type="SUPFAM" id="SSF53850">
    <property type="entry name" value="Periplasmic binding protein-like II"/>
    <property type="match status" value="1"/>
</dbReference>
<dbReference type="Gene3D" id="3.40.190.150">
    <property type="entry name" value="Bordetella uptake gene, domain 1"/>
    <property type="match status" value="1"/>
</dbReference>
<evidence type="ECO:0000256" key="1">
    <source>
        <dbReference type="ARBA" id="ARBA00006987"/>
    </source>
</evidence>
<gene>
    <name evidence="3" type="ORF">WHX56_25665</name>
</gene>
<accession>A0ABZ2RX41</accession>
<name>A0ABZ2RX41_9BURK</name>
<proteinExistence type="inferred from homology"/>
<dbReference type="PANTHER" id="PTHR42928:SF5">
    <property type="entry name" value="BLR1237 PROTEIN"/>
    <property type="match status" value="1"/>
</dbReference>